<feature type="coiled-coil region" evidence="1">
    <location>
        <begin position="52"/>
        <end position="79"/>
    </location>
</feature>
<organism evidence="3 4">
    <name type="scientific">Succinivibrio faecicola</name>
    <dbReference type="NCBI Taxonomy" id="2820300"/>
    <lineage>
        <taxon>Bacteria</taxon>
        <taxon>Pseudomonadati</taxon>
        <taxon>Pseudomonadota</taxon>
        <taxon>Gammaproteobacteria</taxon>
        <taxon>Aeromonadales</taxon>
        <taxon>Succinivibrionaceae</taxon>
        <taxon>Succinivibrio</taxon>
    </lineage>
</organism>
<reference evidence="3 4" key="1">
    <citation type="submission" date="2021-03" db="EMBL/GenBank/DDBJ databases">
        <title>Succinivibrio sp. nov. isolated from feces of cow.</title>
        <authorList>
            <person name="Choi J.-Y."/>
        </authorList>
    </citation>
    <scope>NUCLEOTIDE SEQUENCE [LARGE SCALE GENOMIC DNA]</scope>
    <source>
        <strain evidence="3 4">AGMB01872</strain>
    </source>
</reference>
<feature type="transmembrane region" description="Helical" evidence="2">
    <location>
        <begin position="7"/>
        <end position="29"/>
    </location>
</feature>
<evidence type="ECO:0008006" key="5">
    <source>
        <dbReference type="Google" id="ProtNLM"/>
    </source>
</evidence>
<evidence type="ECO:0000313" key="4">
    <source>
        <dbReference type="Proteomes" id="UP000731465"/>
    </source>
</evidence>
<keyword evidence="1" id="KW-0175">Coiled coil</keyword>
<dbReference type="EMBL" id="JAGFNY010000014">
    <property type="protein sequence ID" value="MBW7570325.1"/>
    <property type="molecule type" value="Genomic_DNA"/>
</dbReference>
<keyword evidence="4" id="KW-1185">Reference proteome</keyword>
<comment type="caution">
    <text evidence="3">The sequence shown here is derived from an EMBL/GenBank/DDBJ whole genome shotgun (WGS) entry which is preliminary data.</text>
</comment>
<keyword evidence="2" id="KW-0812">Transmembrane</keyword>
<gene>
    <name evidence="3" type="ORF">J5V48_05390</name>
</gene>
<proteinExistence type="predicted"/>
<accession>A0ABS7DG95</accession>
<evidence type="ECO:0000256" key="1">
    <source>
        <dbReference type="SAM" id="Coils"/>
    </source>
</evidence>
<sequence>MQSYLDVSIIAVIIVTVVILLFILISFLINSHRASAVEKNLLRVISQQEVKITELVSENEKIKNINDSLERRIKSSERSLQYVTDTLQDLIDKQRKIDSSFDSLTNKIELQKKEFEEKSVDNQPIVLAKRLLSEGLSISEVIDRTNLPSYEVEMLAKVHKLDKSTSPMSIEDQVRAQTEKFISTPSVKVDEPIVAKSAPKTAHVASLKARDAYGIGSKSILRRQR</sequence>
<protein>
    <recommendedName>
        <fullName evidence="5">DUF2802 domain-containing protein</fullName>
    </recommendedName>
</protein>
<evidence type="ECO:0000313" key="3">
    <source>
        <dbReference type="EMBL" id="MBW7570325.1"/>
    </source>
</evidence>
<evidence type="ECO:0000256" key="2">
    <source>
        <dbReference type="SAM" id="Phobius"/>
    </source>
</evidence>
<keyword evidence="2" id="KW-1133">Transmembrane helix</keyword>
<dbReference type="RefSeq" id="WP_219937547.1">
    <property type="nucleotide sequence ID" value="NZ_JAGFNY010000014.1"/>
</dbReference>
<keyword evidence="2" id="KW-0472">Membrane</keyword>
<name>A0ABS7DG95_9GAMM</name>
<dbReference type="Proteomes" id="UP000731465">
    <property type="component" value="Unassembled WGS sequence"/>
</dbReference>